<feature type="chain" id="PRO_5012010194" description="pectinesterase" evidence="7">
    <location>
        <begin position="26"/>
        <end position="335"/>
    </location>
</feature>
<evidence type="ECO:0000259" key="8">
    <source>
        <dbReference type="Pfam" id="PF01095"/>
    </source>
</evidence>
<evidence type="ECO:0000313" key="10">
    <source>
        <dbReference type="Proteomes" id="UP000242180"/>
    </source>
</evidence>
<dbReference type="GO" id="GO:0030599">
    <property type="term" value="F:pectinesterase activity"/>
    <property type="evidence" value="ECO:0007669"/>
    <property type="project" value="UniProtKB-EC"/>
</dbReference>
<keyword evidence="9" id="KW-0456">Lyase</keyword>
<sequence>MFISKFCQKLIWAATLIFFLGHASAAVTVKVSVGESIQSALDSLSDDGSQAIVEIESGVYKENITISRSNIIFRPSNAGQVTLTKSVENYAVVYIEQKAENLSFYDFVIINSIGEAAGNQNALRSYAPKLALYNCKIVGFGDTAWLSTGSGFFYNTWIEGTVDFIYGQADLYFLKSTIACSGQGAITAAAHLATDKKGGFVFNQCTFKPVISTIYKKRQENDHSYTNPLSSAEYAQSTILGRPWHNSPRVFFLKSTIGSHVKPAGYDAWHFTSEELKDNTYYAEYGNTGGGAGMSDRVSWVHKISSAEAAPYLSAKTFFNQLNLGTDWIDSSYLN</sequence>
<dbReference type="OrthoDB" id="1546079at2759"/>
<dbReference type="Gene3D" id="2.160.20.10">
    <property type="entry name" value="Single-stranded right-handed beta-helix, Pectin lyase-like"/>
    <property type="match status" value="1"/>
</dbReference>
<dbReference type="EC" id="3.1.1.11" evidence="3"/>
<comment type="similarity">
    <text evidence="2">Belongs to the pectinesterase family.</text>
</comment>
<dbReference type="GO" id="GO:0016829">
    <property type="term" value="F:lyase activity"/>
    <property type="evidence" value="ECO:0007669"/>
    <property type="project" value="UniProtKB-KW"/>
</dbReference>
<dbReference type="SUPFAM" id="SSF51126">
    <property type="entry name" value="Pectin lyase-like"/>
    <property type="match status" value="1"/>
</dbReference>
<dbReference type="EMBL" id="MCGN01000001">
    <property type="protein sequence ID" value="ORZ03532.1"/>
    <property type="molecule type" value="Genomic_DNA"/>
</dbReference>
<evidence type="ECO:0000256" key="2">
    <source>
        <dbReference type="ARBA" id="ARBA00008891"/>
    </source>
</evidence>
<dbReference type="Proteomes" id="UP000242180">
    <property type="component" value="Unassembled WGS sequence"/>
</dbReference>
<gene>
    <name evidence="9" type="ORF">BCR43DRAFT_483528</name>
</gene>
<dbReference type="InterPro" id="IPR012334">
    <property type="entry name" value="Pectin_lyas_fold"/>
</dbReference>
<name>A0A1X2HVA8_SYNRA</name>
<organism evidence="9 10">
    <name type="scientific">Syncephalastrum racemosum</name>
    <name type="common">Filamentous fungus</name>
    <dbReference type="NCBI Taxonomy" id="13706"/>
    <lineage>
        <taxon>Eukaryota</taxon>
        <taxon>Fungi</taxon>
        <taxon>Fungi incertae sedis</taxon>
        <taxon>Mucoromycota</taxon>
        <taxon>Mucoromycotina</taxon>
        <taxon>Mucoromycetes</taxon>
        <taxon>Mucorales</taxon>
        <taxon>Syncephalastraceae</taxon>
        <taxon>Syncephalastrum</taxon>
    </lineage>
</organism>
<dbReference type="OMA" id="WARMLTD"/>
<keyword evidence="10" id="KW-1185">Reference proteome</keyword>
<feature type="domain" description="Pectinesterase catalytic" evidence="8">
    <location>
        <begin position="36"/>
        <end position="318"/>
    </location>
</feature>
<reference evidence="9 10" key="1">
    <citation type="submission" date="2016-07" db="EMBL/GenBank/DDBJ databases">
        <title>Pervasive Adenine N6-methylation of Active Genes in Fungi.</title>
        <authorList>
            <consortium name="DOE Joint Genome Institute"/>
            <person name="Mondo S.J."/>
            <person name="Dannebaum R.O."/>
            <person name="Kuo R.C."/>
            <person name="Labutti K."/>
            <person name="Haridas S."/>
            <person name="Kuo A."/>
            <person name="Salamov A."/>
            <person name="Ahrendt S.R."/>
            <person name="Lipzen A."/>
            <person name="Sullivan W."/>
            <person name="Andreopoulos W.B."/>
            <person name="Clum A."/>
            <person name="Lindquist E."/>
            <person name="Daum C."/>
            <person name="Ramamoorthy G.K."/>
            <person name="Gryganskyi A."/>
            <person name="Culley D."/>
            <person name="Magnuson J.K."/>
            <person name="James T.Y."/>
            <person name="O'Malley M.A."/>
            <person name="Stajich J.E."/>
            <person name="Spatafora J.W."/>
            <person name="Visel A."/>
            <person name="Grigoriev I.V."/>
        </authorList>
    </citation>
    <scope>NUCLEOTIDE SEQUENCE [LARGE SCALE GENOMIC DNA]</scope>
    <source>
        <strain evidence="9 10">NRRL 2496</strain>
    </source>
</reference>
<comment type="caution">
    <text evidence="9">The sequence shown here is derived from an EMBL/GenBank/DDBJ whole genome shotgun (WGS) entry which is preliminary data.</text>
</comment>
<dbReference type="Pfam" id="PF01095">
    <property type="entry name" value="Pectinesterase"/>
    <property type="match status" value="1"/>
</dbReference>
<dbReference type="GO" id="GO:0045490">
    <property type="term" value="P:pectin catabolic process"/>
    <property type="evidence" value="ECO:0007669"/>
    <property type="project" value="UniProtKB-UniPathway"/>
</dbReference>
<evidence type="ECO:0000313" key="9">
    <source>
        <dbReference type="EMBL" id="ORZ03532.1"/>
    </source>
</evidence>
<dbReference type="UniPathway" id="UPA00545">
    <property type="reaction ID" value="UER00823"/>
</dbReference>
<dbReference type="AlphaFoldDB" id="A0A1X2HVA8"/>
<dbReference type="InterPro" id="IPR011050">
    <property type="entry name" value="Pectin_lyase_fold/virulence"/>
</dbReference>
<feature type="signal peptide" evidence="7">
    <location>
        <begin position="1"/>
        <end position="25"/>
    </location>
</feature>
<comment type="pathway">
    <text evidence="1">Glycan metabolism; pectin degradation; 2-dehydro-3-deoxy-D-gluconate from pectin: step 1/5.</text>
</comment>
<dbReference type="InParanoid" id="A0A1X2HVA8"/>
<keyword evidence="4" id="KW-0378">Hydrolase</keyword>
<evidence type="ECO:0000256" key="7">
    <source>
        <dbReference type="SAM" id="SignalP"/>
    </source>
</evidence>
<evidence type="ECO:0000256" key="6">
    <source>
        <dbReference type="ARBA" id="ARBA00042203"/>
    </source>
</evidence>
<dbReference type="STRING" id="13706.A0A1X2HVA8"/>
<dbReference type="InterPro" id="IPR000070">
    <property type="entry name" value="Pectinesterase_cat"/>
</dbReference>
<evidence type="ECO:0000256" key="5">
    <source>
        <dbReference type="ARBA" id="ARBA00023085"/>
    </source>
</evidence>
<accession>A0A1X2HVA8</accession>
<proteinExistence type="inferred from homology"/>
<dbReference type="PANTHER" id="PTHR31321">
    <property type="entry name" value="ACYL-COA THIOESTER HYDROLASE YBHC-RELATED"/>
    <property type="match status" value="1"/>
</dbReference>
<evidence type="ECO:0000256" key="3">
    <source>
        <dbReference type="ARBA" id="ARBA00013229"/>
    </source>
</evidence>
<dbReference type="GO" id="GO:0042545">
    <property type="term" value="P:cell wall modification"/>
    <property type="evidence" value="ECO:0007669"/>
    <property type="project" value="InterPro"/>
</dbReference>
<protein>
    <recommendedName>
        <fullName evidence="3">pectinesterase</fullName>
        <ecNumber evidence="3">3.1.1.11</ecNumber>
    </recommendedName>
    <alternativeName>
        <fullName evidence="6">Pectin methylesterase A</fullName>
    </alternativeName>
</protein>
<evidence type="ECO:0000256" key="4">
    <source>
        <dbReference type="ARBA" id="ARBA00022801"/>
    </source>
</evidence>
<evidence type="ECO:0000256" key="1">
    <source>
        <dbReference type="ARBA" id="ARBA00005184"/>
    </source>
</evidence>
<dbReference type="PANTHER" id="PTHR31321:SF57">
    <property type="entry name" value="PECTINESTERASE 53-RELATED"/>
    <property type="match status" value="1"/>
</dbReference>
<keyword evidence="5" id="KW-0063">Aspartyl esterase</keyword>
<keyword evidence="7" id="KW-0732">Signal</keyword>